<evidence type="ECO:0000313" key="2">
    <source>
        <dbReference type="EMBL" id="CAH1773174.1"/>
    </source>
</evidence>
<dbReference type="EMBL" id="CAIIXF020000001">
    <property type="protein sequence ID" value="CAH1773174.1"/>
    <property type="molecule type" value="Genomic_DNA"/>
</dbReference>
<feature type="non-terminal residue" evidence="2">
    <location>
        <position position="1"/>
    </location>
</feature>
<keyword evidence="3" id="KW-1185">Reference proteome</keyword>
<reference evidence="2" key="1">
    <citation type="submission" date="2022-03" db="EMBL/GenBank/DDBJ databases">
        <authorList>
            <person name="Martin C."/>
        </authorList>
    </citation>
    <scope>NUCLEOTIDE SEQUENCE</scope>
</reference>
<feature type="compositionally biased region" description="Polar residues" evidence="1">
    <location>
        <begin position="68"/>
        <end position="81"/>
    </location>
</feature>
<gene>
    <name evidence="2" type="ORF">OFUS_LOCUS809</name>
</gene>
<proteinExistence type="predicted"/>
<sequence length="249" mass="28722">KDGSLRTPIALGSWAGSSIYLTELLKVKMISRGSIKAVFLLLCTTCVSAELMGSSRDSSSLQGSSLSNDYTTDNLDTPLTDSQEESSETNDYENELEMPKNEISKRDLLRTKVIDLMKRKFYAMRGKKNTIDYVKRKFYATRGKKDDRYSKRKFYATRGKKDFEDYIGKSPFYAARDQSDYDDNIIKRKFNAMRGKRSSYSVDSEYPPSWRWNQVQQPTYKREFYPLSVGNEIIDKRGVPRGYVATHGR</sequence>
<feature type="compositionally biased region" description="Acidic residues" evidence="1">
    <location>
        <begin position="82"/>
        <end position="96"/>
    </location>
</feature>
<dbReference type="AlphaFoldDB" id="A0A8S4MWN7"/>
<feature type="compositionally biased region" description="Low complexity" evidence="1">
    <location>
        <begin position="55"/>
        <end position="67"/>
    </location>
</feature>
<evidence type="ECO:0000256" key="1">
    <source>
        <dbReference type="SAM" id="MobiDB-lite"/>
    </source>
</evidence>
<comment type="caution">
    <text evidence="2">The sequence shown here is derived from an EMBL/GenBank/DDBJ whole genome shotgun (WGS) entry which is preliminary data.</text>
</comment>
<accession>A0A8S4MWN7</accession>
<evidence type="ECO:0000313" key="3">
    <source>
        <dbReference type="Proteomes" id="UP000749559"/>
    </source>
</evidence>
<dbReference type="Proteomes" id="UP000749559">
    <property type="component" value="Unassembled WGS sequence"/>
</dbReference>
<organism evidence="2 3">
    <name type="scientific">Owenia fusiformis</name>
    <name type="common">Polychaete worm</name>
    <dbReference type="NCBI Taxonomy" id="6347"/>
    <lineage>
        <taxon>Eukaryota</taxon>
        <taxon>Metazoa</taxon>
        <taxon>Spiralia</taxon>
        <taxon>Lophotrochozoa</taxon>
        <taxon>Annelida</taxon>
        <taxon>Polychaeta</taxon>
        <taxon>Sedentaria</taxon>
        <taxon>Canalipalpata</taxon>
        <taxon>Sabellida</taxon>
        <taxon>Oweniida</taxon>
        <taxon>Oweniidae</taxon>
        <taxon>Owenia</taxon>
    </lineage>
</organism>
<feature type="region of interest" description="Disordered" evidence="1">
    <location>
        <begin position="55"/>
        <end position="96"/>
    </location>
</feature>
<protein>
    <submittedName>
        <fullName evidence="2">Uncharacterized protein</fullName>
    </submittedName>
</protein>
<name>A0A8S4MWN7_OWEFU</name>